<dbReference type="RefSeq" id="WP_207705349.1">
    <property type="nucleotide sequence ID" value="NZ_JAFREL020000001.1"/>
</dbReference>
<reference evidence="2 3" key="1">
    <citation type="submission" date="2021-03" db="EMBL/GenBank/DDBJ databases">
        <authorList>
            <person name="Gilmore M.S."/>
            <person name="Schwartzman J."/>
            <person name="Van Tyne D."/>
            <person name="Martin M."/>
            <person name="Earl A.M."/>
            <person name="Manson A.L."/>
            <person name="Straub T."/>
            <person name="Salamzade R."/>
            <person name="Saavedra J."/>
            <person name="Lebreton F."/>
            <person name="Prichula J."/>
            <person name="Schaufler K."/>
            <person name="Gaca A."/>
            <person name="Sgardioli B."/>
            <person name="Wagenaar J."/>
            <person name="Strong T."/>
        </authorList>
    </citation>
    <scope>NUCLEOTIDE SEQUENCE [LARGE SCALE GENOMIC DNA]</scope>
    <source>
        <strain evidence="2 3">665A</strain>
    </source>
</reference>
<comment type="caution">
    <text evidence="2">The sequence shown here is derived from an EMBL/GenBank/DDBJ whole genome shotgun (WGS) entry which is preliminary data.</text>
</comment>
<keyword evidence="1" id="KW-0472">Membrane</keyword>
<evidence type="ECO:0000256" key="1">
    <source>
        <dbReference type="SAM" id="Phobius"/>
    </source>
</evidence>
<dbReference type="Proteomes" id="UP000664357">
    <property type="component" value="Unassembled WGS sequence"/>
</dbReference>
<keyword evidence="1" id="KW-0812">Transmembrane</keyword>
<accession>A0ABV0EL46</accession>
<feature type="transmembrane region" description="Helical" evidence="1">
    <location>
        <begin position="6"/>
        <end position="24"/>
    </location>
</feature>
<dbReference type="EMBL" id="JAFREL020000001">
    <property type="protein sequence ID" value="MEO1769356.1"/>
    <property type="molecule type" value="Genomic_DNA"/>
</dbReference>
<organism evidence="2 3">
    <name type="scientific">Candidatus Enterococcus ferrettii</name>
    <dbReference type="NCBI Taxonomy" id="2815324"/>
    <lineage>
        <taxon>Bacteria</taxon>
        <taxon>Bacillati</taxon>
        <taxon>Bacillota</taxon>
        <taxon>Bacilli</taxon>
        <taxon>Lactobacillales</taxon>
        <taxon>Enterococcaceae</taxon>
        <taxon>Enterococcus</taxon>
    </lineage>
</organism>
<protein>
    <submittedName>
        <fullName evidence="2">Uncharacterized protein</fullName>
    </submittedName>
</protein>
<sequence length="252" mass="29140">MLLSIILKVAIVSLILIILSLNGYRFYINLRIRKVEQQGVVSHQAKRKLRYIKEKEQSKHIQVFLVNGFLIGLVILCVSMYSFQTEKNVEVLQAESRRLNDETYALKKEQKQLITKIPVETYPKKGLNLVDYSWEKLFQEEKKTDLQSSIENDLSERLVPYFGYSTCILSIDIPTKTLSLSLVGDSNQSSSKEIIEENIKKFVVEAKDVPKLTQVHFQINNSSEKNTTVYSCTYDRKDDKQSFKLVDETSNK</sequence>
<keyword evidence="3" id="KW-1185">Reference proteome</keyword>
<evidence type="ECO:0000313" key="3">
    <source>
        <dbReference type="Proteomes" id="UP000664357"/>
    </source>
</evidence>
<feature type="transmembrane region" description="Helical" evidence="1">
    <location>
        <begin position="63"/>
        <end position="83"/>
    </location>
</feature>
<reference evidence="2 3" key="2">
    <citation type="submission" date="2024-02" db="EMBL/GenBank/DDBJ databases">
        <title>The Genome Sequence of Enterococcus sp. DIV0159.</title>
        <authorList>
            <person name="Earl A."/>
            <person name="Manson A."/>
            <person name="Gilmore M."/>
            <person name="Sanders J."/>
            <person name="Shea T."/>
            <person name="Howe W."/>
            <person name="Livny J."/>
            <person name="Cuomo C."/>
            <person name="Neafsey D."/>
            <person name="Birren B."/>
        </authorList>
    </citation>
    <scope>NUCLEOTIDE SEQUENCE [LARGE SCALE GENOMIC DNA]</scope>
    <source>
        <strain evidence="2 3">665A</strain>
    </source>
</reference>
<gene>
    <name evidence="2" type="ORF">JZO67_001307</name>
</gene>
<name>A0ABV0EL46_9ENTE</name>
<evidence type="ECO:0000313" key="2">
    <source>
        <dbReference type="EMBL" id="MEO1769356.1"/>
    </source>
</evidence>
<proteinExistence type="predicted"/>
<keyword evidence="1" id="KW-1133">Transmembrane helix</keyword>